<dbReference type="HOGENOM" id="CLU_131430_1_0_9"/>
<dbReference type="Proteomes" id="UP000007177">
    <property type="component" value="Chromosome"/>
</dbReference>
<dbReference type="Gene3D" id="2.60.120.10">
    <property type="entry name" value="Jelly Rolls"/>
    <property type="match status" value="1"/>
</dbReference>
<protein>
    <submittedName>
        <fullName evidence="2">Cupin 2 conserved barrel domain protein</fullName>
    </submittedName>
</protein>
<dbReference type="PANTHER" id="PTHR36114:SF1">
    <property type="entry name" value="16.7 KDA PROTEIN IN WHIE LOCUS"/>
    <property type="match status" value="1"/>
</dbReference>
<evidence type="ECO:0000313" key="3">
    <source>
        <dbReference type="Proteomes" id="UP000007177"/>
    </source>
</evidence>
<dbReference type="OrthoDB" id="9794183at2"/>
<proteinExistence type="predicted"/>
<dbReference type="InterPro" id="IPR013096">
    <property type="entry name" value="Cupin_2"/>
</dbReference>
<dbReference type="InterPro" id="IPR011051">
    <property type="entry name" value="RmlC_Cupin_sf"/>
</dbReference>
<dbReference type="KEGG" id="awo:Awo_c33400"/>
<dbReference type="InterPro" id="IPR014710">
    <property type="entry name" value="RmlC-like_jellyroll"/>
</dbReference>
<dbReference type="PANTHER" id="PTHR36114">
    <property type="entry name" value="16.7 KDA PROTEIN IN WHIE LOCUS"/>
    <property type="match status" value="1"/>
</dbReference>
<dbReference type="Pfam" id="PF07883">
    <property type="entry name" value="Cupin_2"/>
    <property type="match status" value="1"/>
</dbReference>
<reference evidence="2 3" key="2">
    <citation type="journal article" date="2012" name="PLoS ONE">
        <title>An ancient pathway combining carbon dioxide fixation with the generation and utilization of a sodium ion gradient for ATP synthesis.</title>
        <authorList>
            <person name="Poehlein A."/>
            <person name="Schmidt S."/>
            <person name="Kaster A.K."/>
            <person name="Goenrich M."/>
            <person name="Vollmers J."/>
            <person name="Thurmer A."/>
            <person name="Bertsch J."/>
            <person name="Schuchmann K."/>
            <person name="Voigt B."/>
            <person name="Hecker M."/>
            <person name="Daniel R."/>
            <person name="Thauer R.K."/>
            <person name="Gottschalk G."/>
            <person name="Muller V."/>
        </authorList>
    </citation>
    <scope>NUCLEOTIDE SEQUENCE [LARGE SCALE GENOMIC DNA]</scope>
    <source>
        <strain evidence="3">ATCC 29683 / DSM 1030 / JCM 2381 / KCTC 1655 / WB1</strain>
    </source>
</reference>
<sequence>MDKINIEEKLSLFNDYWNPKIIGEINESYVKLAKLKGDFVWHTHENEDEMFYVLKGTLTMKFREKSVQLNEGECLVIPSGIEHMPVAEEEVHVMLIESKTTLNTGNVTSERTVKNLKQI</sequence>
<evidence type="ECO:0000259" key="1">
    <source>
        <dbReference type="Pfam" id="PF07883"/>
    </source>
</evidence>
<dbReference type="SUPFAM" id="SSF51182">
    <property type="entry name" value="RmlC-like cupins"/>
    <property type="match status" value="1"/>
</dbReference>
<gene>
    <name evidence="2" type="ordered locus">Awo_c33400</name>
</gene>
<reference evidence="3" key="1">
    <citation type="submission" date="2011-07" db="EMBL/GenBank/DDBJ databases">
        <title>Complete genome sequence of Acetobacterium woodii.</title>
        <authorList>
            <person name="Poehlein A."/>
            <person name="Schmidt S."/>
            <person name="Kaster A.-K."/>
            <person name="Goenrich M."/>
            <person name="Vollmers J."/>
            <person name="Thuermer A."/>
            <person name="Gottschalk G."/>
            <person name="Thauer R.K."/>
            <person name="Daniel R."/>
            <person name="Mueller V."/>
        </authorList>
    </citation>
    <scope>NUCLEOTIDE SEQUENCE [LARGE SCALE GENOMIC DNA]</scope>
    <source>
        <strain evidence="3">ATCC 29683 / DSM 1030 / JCM 2381 / KCTC 1655 / WB1</strain>
    </source>
</reference>
<organism evidence="2 3">
    <name type="scientific">Acetobacterium woodii (strain ATCC 29683 / DSM 1030 / JCM 2381 / KCTC 1655 / WB1)</name>
    <dbReference type="NCBI Taxonomy" id="931626"/>
    <lineage>
        <taxon>Bacteria</taxon>
        <taxon>Bacillati</taxon>
        <taxon>Bacillota</taxon>
        <taxon>Clostridia</taxon>
        <taxon>Eubacteriales</taxon>
        <taxon>Eubacteriaceae</taxon>
        <taxon>Acetobacterium</taxon>
    </lineage>
</organism>
<dbReference type="eggNOG" id="COG0662">
    <property type="taxonomic scope" value="Bacteria"/>
</dbReference>
<dbReference type="InterPro" id="IPR052044">
    <property type="entry name" value="PKS_Associated_Protein"/>
</dbReference>
<dbReference type="EMBL" id="CP002987">
    <property type="protein sequence ID" value="AFA50068.1"/>
    <property type="molecule type" value="Genomic_DNA"/>
</dbReference>
<dbReference type="RefSeq" id="WP_014357663.1">
    <property type="nucleotide sequence ID" value="NC_016894.1"/>
</dbReference>
<evidence type="ECO:0000313" key="2">
    <source>
        <dbReference type="EMBL" id="AFA50068.1"/>
    </source>
</evidence>
<dbReference type="AlphaFoldDB" id="H6LKV9"/>
<name>H6LKV9_ACEWD</name>
<accession>H6LKV9</accession>
<dbReference type="CDD" id="cd02226">
    <property type="entry name" value="cupin_YdbB-like"/>
    <property type="match status" value="1"/>
</dbReference>
<feature type="domain" description="Cupin type-2" evidence="1">
    <location>
        <begin position="38"/>
        <end position="96"/>
    </location>
</feature>
<keyword evidence="3" id="KW-1185">Reference proteome</keyword>